<accession>H8G852</accession>
<evidence type="ECO:0000313" key="2">
    <source>
        <dbReference type="Proteomes" id="UP000004705"/>
    </source>
</evidence>
<keyword evidence="2" id="KW-1185">Reference proteome</keyword>
<protein>
    <submittedName>
        <fullName evidence="1">Uncharacterized protein</fullName>
    </submittedName>
</protein>
<reference evidence="1 2" key="1">
    <citation type="journal article" date="2012" name="Stand. Genomic Sci.">
        <title>Genome sequence of the soil bacterium Saccharomonospora azurea type strain (NA-128(T)).</title>
        <authorList>
            <person name="Klenk H.P."/>
            <person name="Held B."/>
            <person name="Lucas S."/>
            <person name="Lapidus A."/>
            <person name="Copeland A."/>
            <person name="Hammon N."/>
            <person name="Pitluck S."/>
            <person name="Goodwin L.A."/>
            <person name="Han C."/>
            <person name="Tapia R."/>
            <person name="Brambilla E.M."/>
            <person name="Potter G."/>
            <person name="Land M."/>
            <person name="Ivanova N."/>
            <person name="Rohde M."/>
            <person name="Goker M."/>
            <person name="Detter J.C."/>
            <person name="Kyrpides N.C."/>
            <person name="Woyke T."/>
        </authorList>
    </citation>
    <scope>NUCLEOTIDE SEQUENCE [LARGE SCALE GENOMIC DNA]</scope>
    <source>
        <strain evidence="1 2">NA-128</strain>
    </source>
</reference>
<evidence type="ECO:0000313" key="1">
    <source>
        <dbReference type="EMBL" id="EHY89404.1"/>
    </source>
</evidence>
<name>H8G852_9PSEU</name>
<organism evidence="1 2">
    <name type="scientific">Saccharomonospora azurea NA-128</name>
    <dbReference type="NCBI Taxonomy" id="882081"/>
    <lineage>
        <taxon>Bacteria</taxon>
        <taxon>Bacillati</taxon>
        <taxon>Actinomycetota</taxon>
        <taxon>Actinomycetes</taxon>
        <taxon>Pseudonocardiales</taxon>
        <taxon>Pseudonocardiaceae</taxon>
        <taxon>Saccharomonospora</taxon>
    </lineage>
</organism>
<dbReference type="Proteomes" id="UP000004705">
    <property type="component" value="Chromosome"/>
</dbReference>
<gene>
    <name evidence="1" type="ORF">SacazDRAFT_02507</name>
</gene>
<dbReference type="AlphaFoldDB" id="H8G852"/>
<dbReference type="RefSeq" id="WP_005442005.1">
    <property type="nucleotide sequence ID" value="NZ_CM001466.1"/>
</dbReference>
<dbReference type="OrthoDB" id="3556400at2"/>
<dbReference type="EMBL" id="CM001466">
    <property type="protein sequence ID" value="EHY89404.1"/>
    <property type="molecule type" value="Genomic_DNA"/>
</dbReference>
<dbReference type="HOGENOM" id="CLU_2095103_0_0_11"/>
<proteinExistence type="predicted"/>
<sequence>MSTAPKATEITVTFDWGAGPFWVAIEGDPLPEEHSVEELAGLVPLSKDLVRSFAEWNDRMQRTFDADDPASSGIVDHAEKQRWIEDGRELTRRLRSEVDPSIRVEYNPPGKPSEVFD</sequence>